<sequence length="198" mass="22154">MVLQKKLFNSCDVLKPYVAHIDDIFKDFTSYKVRVPVTGAIILDETFERCLLVKGWKGSSWSFPRGKKSKDEEDHACAVREEIAWQRLDDLQPSTNEVISRGITGLKLYMVSPFLASLKSWISSHQPPMAPRPDLPLKGICVWKAKHSSTGSSSTLVDSQPTKSEPEPQPLDVGPGRSFRNFRFSTAPILQAMEAAFS</sequence>
<name>A0A2Z6M9H5_TRISU</name>
<feature type="region of interest" description="Disordered" evidence="1">
    <location>
        <begin position="149"/>
        <end position="178"/>
    </location>
</feature>
<evidence type="ECO:0000313" key="3">
    <source>
        <dbReference type="Proteomes" id="UP000242715"/>
    </source>
</evidence>
<evidence type="ECO:0000256" key="1">
    <source>
        <dbReference type="SAM" id="MobiDB-lite"/>
    </source>
</evidence>
<keyword evidence="3" id="KW-1185">Reference proteome</keyword>
<dbReference type="PANTHER" id="PTHR23114">
    <property type="entry name" value="M7GPPPN-MRNA HYDROLASE"/>
    <property type="match status" value="1"/>
</dbReference>
<dbReference type="Proteomes" id="UP000242715">
    <property type="component" value="Unassembled WGS sequence"/>
</dbReference>
<dbReference type="AlphaFoldDB" id="A0A2Z6M9H5"/>
<accession>A0A2Z6M9H5</accession>
<dbReference type="OrthoDB" id="18996at2759"/>
<dbReference type="EMBL" id="DF973387">
    <property type="protein sequence ID" value="GAU29056.1"/>
    <property type="molecule type" value="Genomic_DNA"/>
</dbReference>
<evidence type="ECO:0000313" key="2">
    <source>
        <dbReference type="EMBL" id="GAU29056.1"/>
    </source>
</evidence>
<dbReference type="InterPro" id="IPR036189">
    <property type="entry name" value="DCP2_BoxA_sf"/>
</dbReference>
<dbReference type="Gene3D" id="3.90.79.10">
    <property type="entry name" value="Nucleoside Triphosphate Pyrophosphohydrolase"/>
    <property type="match status" value="1"/>
</dbReference>
<organism evidence="2 3">
    <name type="scientific">Trifolium subterraneum</name>
    <name type="common">Subterranean clover</name>
    <dbReference type="NCBI Taxonomy" id="3900"/>
    <lineage>
        <taxon>Eukaryota</taxon>
        <taxon>Viridiplantae</taxon>
        <taxon>Streptophyta</taxon>
        <taxon>Embryophyta</taxon>
        <taxon>Tracheophyta</taxon>
        <taxon>Spermatophyta</taxon>
        <taxon>Magnoliopsida</taxon>
        <taxon>eudicotyledons</taxon>
        <taxon>Gunneridae</taxon>
        <taxon>Pentapetalae</taxon>
        <taxon>rosids</taxon>
        <taxon>fabids</taxon>
        <taxon>Fabales</taxon>
        <taxon>Fabaceae</taxon>
        <taxon>Papilionoideae</taxon>
        <taxon>50 kb inversion clade</taxon>
        <taxon>NPAAA clade</taxon>
        <taxon>Hologalegina</taxon>
        <taxon>IRL clade</taxon>
        <taxon>Trifolieae</taxon>
        <taxon>Trifolium</taxon>
    </lineage>
</organism>
<gene>
    <name evidence="2" type="ORF">TSUD_278130</name>
</gene>
<proteinExistence type="predicted"/>
<evidence type="ECO:0008006" key="4">
    <source>
        <dbReference type="Google" id="ProtNLM"/>
    </source>
</evidence>
<dbReference type="Gene3D" id="1.10.10.1050">
    <property type="entry name" value="Dcp2, box A domain"/>
    <property type="match status" value="1"/>
</dbReference>
<dbReference type="GO" id="GO:0003723">
    <property type="term" value="F:RNA binding"/>
    <property type="evidence" value="ECO:0007669"/>
    <property type="project" value="InterPro"/>
</dbReference>
<dbReference type="GO" id="GO:0005737">
    <property type="term" value="C:cytoplasm"/>
    <property type="evidence" value="ECO:0007669"/>
    <property type="project" value="TreeGrafter"/>
</dbReference>
<dbReference type="GO" id="GO:0000290">
    <property type="term" value="P:deadenylation-dependent decapping of nuclear-transcribed mRNA"/>
    <property type="evidence" value="ECO:0007669"/>
    <property type="project" value="TreeGrafter"/>
</dbReference>
<dbReference type="PANTHER" id="PTHR23114:SF17">
    <property type="entry name" value="M7GPPPN-MRNA HYDROLASE"/>
    <property type="match status" value="1"/>
</dbReference>
<reference evidence="3" key="1">
    <citation type="journal article" date="2017" name="Front. Plant Sci.">
        <title>Climate Clever Clovers: New Paradigm to Reduce the Environmental Footprint of Ruminants by Breeding Low Methanogenic Forages Utilizing Haplotype Variation.</title>
        <authorList>
            <person name="Kaur P."/>
            <person name="Appels R."/>
            <person name="Bayer P.E."/>
            <person name="Keeble-Gagnere G."/>
            <person name="Wang J."/>
            <person name="Hirakawa H."/>
            <person name="Shirasawa K."/>
            <person name="Vercoe P."/>
            <person name="Stefanova K."/>
            <person name="Durmic Z."/>
            <person name="Nichols P."/>
            <person name="Revell C."/>
            <person name="Isobe S.N."/>
            <person name="Edwards D."/>
            <person name="Erskine W."/>
        </authorList>
    </citation>
    <scope>NUCLEOTIDE SEQUENCE [LARGE SCALE GENOMIC DNA]</scope>
    <source>
        <strain evidence="3">cv. Daliak</strain>
    </source>
</reference>
<dbReference type="GO" id="GO:0016787">
    <property type="term" value="F:hydrolase activity"/>
    <property type="evidence" value="ECO:0007669"/>
    <property type="project" value="InterPro"/>
</dbReference>
<dbReference type="InterPro" id="IPR015797">
    <property type="entry name" value="NUDIX_hydrolase-like_dom_sf"/>
</dbReference>
<protein>
    <recommendedName>
        <fullName evidence="4">Nudix hydrolase domain-containing protein</fullName>
    </recommendedName>
</protein>
<dbReference type="SUPFAM" id="SSF55811">
    <property type="entry name" value="Nudix"/>
    <property type="match status" value="1"/>
</dbReference>
<dbReference type="GO" id="GO:0030145">
    <property type="term" value="F:manganese ion binding"/>
    <property type="evidence" value="ECO:0007669"/>
    <property type="project" value="InterPro"/>
</dbReference>